<feature type="region of interest" description="Disordered" evidence="7">
    <location>
        <begin position="352"/>
        <end position="377"/>
    </location>
</feature>
<evidence type="ECO:0000256" key="1">
    <source>
        <dbReference type="ARBA" id="ARBA00007547"/>
    </source>
</evidence>
<gene>
    <name evidence="9" type="primary">PPFIBP1</name>
</gene>
<dbReference type="InterPro" id="IPR029515">
    <property type="entry name" value="Liprin"/>
</dbReference>
<dbReference type="InterPro" id="IPR013761">
    <property type="entry name" value="SAM/pointed_sf"/>
</dbReference>
<dbReference type="GeneTree" id="ENSGT01050000244951"/>
<dbReference type="Proteomes" id="UP000694380">
    <property type="component" value="Chromosome 6"/>
</dbReference>
<dbReference type="CDD" id="cd09563">
    <property type="entry name" value="SAM_liprin-beta1_2_repeat1"/>
    <property type="match status" value="1"/>
</dbReference>
<evidence type="ECO:0000256" key="5">
    <source>
        <dbReference type="ARBA" id="ARBA00060046"/>
    </source>
</evidence>
<protein>
    <submittedName>
        <fullName evidence="9">PPFIA binding protein 1</fullName>
    </submittedName>
</protein>
<dbReference type="GO" id="GO:0005829">
    <property type="term" value="C:cytosol"/>
    <property type="evidence" value="ECO:0007669"/>
    <property type="project" value="UniProtKB-ARBA"/>
</dbReference>
<sequence length="850" mass="95873">MMNDASDMLAAALEQMDGIIAGSKALEYSNGIFDCQSPTSPFMGSLRALHLVEDLRGLLEMMEADEKEGLRCQVPDSTAEALIEWLQSQMTNGHISGNEDVYQERLARLENDKESLELLSRTSLETQKLNLMAEISNLKLKLTAVEKDRLDYEDRYGETEGLMQEINELRLRVGEMDNERLQYEKKLKSTKDELASLKEKLEQKEAEVRKLQEKLVCKMKGEEVEITDRDIEVQKMKKAVESLMAANEEKDRKIEELRQSLNRYKKVQDMVILAQGKKEGECEEFLNSGSVSAVLLDMQSLTDQETSPSPIPVISSPSHEEFNTTVPEEVLFYIFSLFVFLINQTKAPMEGNRCGTLPPKSPSHSGTGDEDSFGTRKARSSFGRGFFKIKNNKRTASAPNLAETEKGSADHLDLAGLPPRPKETDSGQLSPSSPDSKKKARGIKKLFGRLKRSQSTTFNPDDMSEAEFKRGGTRATAGPRLGWSRDLGQSNSDLDMPFAKWTKEQVCNWLQSQGLGSYMNHGKHWILSGQTLLQASQQDLEKELGIKHPLHRKKLQLALQALGSEEENNHGKLDYNWVTRWLDDIGLPQYKTQFDEGRVDGRMLHYMSVDDLLSLKVVSVLHHLSIKRAIQVLRINNFEPNCLRRRPSDENNITPSEVTQWTNHRVMEWLRSVDLAEYAPNLRGSGVHGGLMVLEPRFNVETMAQLLNIPPNKTLLRRHLATHFNLLVGQNAQHQKREAMESPDYVLLTATAKVKPKKLAFSNFGSLRKKKQDDVEEYVCPMELGQASGSGSKKGFKAGLDIRVYDDDDLDRLEQMEDSEGTVRQIGAFSEGINNLTVSLKILTTLLHSS</sequence>
<dbReference type="GO" id="GO:0048786">
    <property type="term" value="C:presynaptic active zone"/>
    <property type="evidence" value="ECO:0007669"/>
    <property type="project" value="TreeGrafter"/>
</dbReference>
<evidence type="ECO:0000256" key="2">
    <source>
        <dbReference type="ARBA" id="ARBA00022553"/>
    </source>
</evidence>
<dbReference type="PANTHER" id="PTHR12587:SF16">
    <property type="entry name" value="LIPRIN-BETA-1"/>
    <property type="match status" value="1"/>
</dbReference>
<dbReference type="CDD" id="cd09569">
    <property type="entry name" value="SAM_liprin-beta1_2_repeat3"/>
    <property type="match status" value="1"/>
</dbReference>
<dbReference type="PROSITE" id="PS50105">
    <property type="entry name" value="SAM_DOMAIN"/>
    <property type="match status" value="2"/>
</dbReference>
<dbReference type="PANTHER" id="PTHR12587">
    <property type="entry name" value="LAR INTERACTING PROTEIN LIP -RELATED PROTEIN"/>
    <property type="match status" value="1"/>
</dbReference>
<feature type="region of interest" description="Disordered" evidence="7">
    <location>
        <begin position="397"/>
        <end position="441"/>
    </location>
</feature>
<dbReference type="Pfam" id="PF26022">
    <property type="entry name" value="CC_Liprin_beta"/>
    <property type="match status" value="1"/>
</dbReference>
<accession>A0A8C3IN32</accession>
<evidence type="ECO:0000313" key="10">
    <source>
        <dbReference type="Proteomes" id="UP000694380"/>
    </source>
</evidence>
<feature type="compositionally biased region" description="Basic and acidic residues" evidence="7">
    <location>
        <begin position="403"/>
        <end position="413"/>
    </location>
</feature>
<dbReference type="Pfam" id="PF00536">
    <property type="entry name" value="SAM_1"/>
    <property type="match status" value="2"/>
</dbReference>
<keyword evidence="3" id="KW-0677">Repeat</keyword>
<dbReference type="InterPro" id="IPR037618">
    <property type="entry name" value="LIPB1/2_SAM_2nd"/>
</dbReference>
<dbReference type="InterPro" id="IPR037619">
    <property type="entry name" value="LIPB1/2_SAM_3rd"/>
</dbReference>
<reference evidence="9" key="3">
    <citation type="submission" date="2025-09" db="UniProtKB">
        <authorList>
            <consortium name="Ensembl"/>
        </authorList>
    </citation>
    <scope>IDENTIFICATION</scope>
</reference>
<name>A0A8C3IN32_CHRPI</name>
<reference evidence="9" key="2">
    <citation type="submission" date="2025-08" db="UniProtKB">
        <authorList>
            <consortium name="Ensembl"/>
        </authorList>
    </citation>
    <scope>IDENTIFICATION</scope>
</reference>
<keyword evidence="2" id="KW-0597">Phosphoprotein</keyword>
<comment type="similarity">
    <text evidence="1">Belongs to the liprin family. Liprin-beta subfamily.</text>
</comment>
<feature type="coiled-coil region" evidence="6">
    <location>
        <begin position="99"/>
        <end position="267"/>
    </location>
</feature>
<dbReference type="InterPro" id="IPR037617">
    <property type="entry name" value="LIPB1/2_SAM_1"/>
</dbReference>
<dbReference type="Gene3D" id="1.10.150.50">
    <property type="entry name" value="Transcription Factor, Ets-1"/>
    <property type="match status" value="3"/>
</dbReference>
<dbReference type="Ensembl" id="ENSCPBT00000042428.1">
    <property type="protein sequence ID" value="ENSCPBP00000036170.1"/>
    <property type="gene ID" value="ENSCPBG00000023210.1"/>
</dbReference>
<evidence type="ECO:0000313" key="9">
    <source>
        <dbReference type="Ensembl" id="ENSCPBP00000036170.1"/>
    </source>
</evidence>
<evidence type="ECO:0000256" key="7">
    <source>
        <dbReference type="SAM" id="MobiDB-lite"/>
    </source>
</evidence>
<dbReference type="CDD" id="cd09566">
    <property type="entry name" value="SAM_liprin-beta1_2_repeat2"/>
    <property type="match status" value="1"/>
</dbReference>
<dbReference type="GO" id="GO:0007528">
    <property type="term" value="P:neuromuscular junction development"/>
    <property type="evidence" value="ECO:0007669"/>
    <property type="project" value="TreeGrafter"/>
</dbReference>
<organism evidence="9 10">
    <name type="scientific">Chrysemys picta bellii</name>
    <name type="common">Western painted turtle</name>
    <name type="synonym">Emys bellii</name>
    <dbReference type="NCBI Taxonomy" id="8478"/>
    <lineage>
        <taxon>Eukaryota</taxon>
        <taxon>Metazoa</taxon>
        <taxon>Chordata</taxon>
        <taxon>Craniata</taxon>
        <taxon>Vertebrata</taxon>
        <taxon>Euteleostomi</taxon>
        <taxon>Archelosauria</taxon>
        <taxon>Testudinata</taxon>
        <taxon>Testudines</taxon>
        <taxon>Cryptodira</taxon>
        <taxon>Durocryptodira</taxon>
        <taxon>Testudinoidea</taxon>
        <taxon>Emydidae</taxon>
        <taxon>Chrysemys</taxon>
    </lineage>
</organism>
<dbReference type="FunFam" id="1.10.150.50:FF:000007">
    <property type="entry name" value="Liprin-beta-1 isoform 1"/>
    <property type="match status" value="1"/>
</dbReference>
<evidence type="ECO:0000256" key="3">
    <source>
        <dbReference type="ARBA" id="ARBA00022737"/>
    </source>
</evidence>
<evidence type="ECO:0000256" key="6">
    <source>
        <dbReference type="SAM" id="Coils"/>
    </source>
</evidence>
<keyword evidence="4 6" id="KW-0175">Coiled coil</keyword>
<dbReference type="SUPFAM" id="SSF47769">
    <property type="entry name" value="SAM/Pointed domain"/>
    <property type="match status" value="3"/>
</dbReference>
<reference evidence="9" key="1">
    <citation type="journal article" date="2015" name="Genome Biol. Evol.">
        <title>Physical Mapping and Refinement of the Painted Turtle Genome (Chrysemys picta) Inform Amniote Genome Evolution and Challenge Turtle-Bird Chromosomal Conservation.</title>
        <authorList>
            <person name="Badenhorst D."/>
            <person name="Hillier L.W."/>
            <person name="Literman R."/>
            <person name="Montiel E.E."/>
            <person name="Radhakrishnan S."/>
            <person name="Shen Y."/>
            <person name="Minx P."/>
            <person name="Janes D.E."/>
            <person name="Warren W.C."/>
            <person name="Edwards S.V."/>
            <person name="Valenzuela N."/>
        </authorList>
    </citation>
    <scope>NUCLEOTIDE SEQUENCE [LARGE SCALE GENOMIC DNA]</scope>
</reference>
<feature type="domain" description="SAM" evidence="8">
    <location>
        <begin position="573"/>
        <end position="636"/>
    </location>
</feature>
<keyword evidence="10" id="KW-1185">Reference proteome</keyword>
<feature type="region of interest" description="Disordered" evidence="7">
    <location>
        <begin position="453"/>
        <end position="488"/>
    </location>
</feature>
<dbReference type="FunFam" id="1.10.150.50:FF:000005">
    <property type="entry name" value="Liprin-beta-1 isoform 1"/>
    <property type="match status" value="1"/>
</dbReference>
<comment type="function">
    <text evidence="5">May regulate the disassembly of focal adhesions. Did not bind receptor-like tyrosine phosphatases type 2A.</text>
</comment>
<dbReference type="FunFam" id="1.10.150.50:FF:000017">
    <property type="entry name" value="Liprin-beta-1 isoform 1"/>
    <property type="match status" value="1"/>
</dbReference>
<dbReference type="Pfam" id="PF07647">
    <property type="entry name" value="SAM_2"/>
    <property type="match status" value="1"/>
</dbReference>
<dbReference type="InterPro" id="IPR001660">
    <property type="entry name" value="SAM"/>
</dbReference>
<dbReference type="SMART" id="SM00454">
    <property type="entry name" value="SAM"/>
    <property type="match status" value="3"/>
</dbReference>
<dbReference type="AlphaFoldDB" id="A0A8C3IN32"/>
<proteinExistence type="inferred from homology"/>
<dbReference type="InterPro" id="IPR058914">
    <property type="entry name" value="LIPB1/2_CC"/>
</dbReference>
<feature type="domain" description="SAM" evidence="8">
    <location>
        <begin position="501"/>
        <end position="565"/>
    </location>
</feature>
<evidence type="ECO:0000256" key="4">
    <source>
        <dbReference type="ARBA" id="ARBA00023054"/>
    </source>
</evidence>
<evidence type="ECO:0000259" key="8">
    <source>
        <dbReference type="PROSITE" id="PS50105"/>
    </source>
</evidence>